<dbReference type="Gene3D" id="3.30.420.40">
    <property type="match status" value="2"/>
</dbReference>
<dbReference type="InterPro" id="IPR050696">
    <property type="entry name" value="FtsA/MreB"/>
</dbReference>
<dbReference type="RefSeq" id="WP_072743009.1">
    <property type="nucleotide sequence ID" value="NZ_FQXR01000003.1"/>
</dbReference>
<proteinExistence type="predicted"/>
<evidence type="ECO:0000313" key="2">
    <source>
        <dbReference type="Proteomes" id="UP000184389"/>
    </source>
</evidence>
<sequence>MQLPTFMPNKKVVSIDIGSYETKVVEGKMTNKGIVIDKYFSFLTPEGAYENGYIIDKELLYYMLKEELKNNKISSDIAYMTIKSTAIITREVIIPYVEEEEIDGILKFQLDDYLPMDPERYIVQHKTIGVLEEDNVNKLNVLLIAIPKEIVESHFALLKELELKPTVLDFQSNGICKMLKYNSLINGRYDTQEITFVAIDLGFHNTNVTITKNNILQVSRIIEIGGYEMDMGILNFFEYTEDEVEEAKRQIQDVNRIDDEYLDDDRILSIIRSSLEDIMDKIDLIFRYYDSRETGNNVQVILLYGGLSNINGISNLFSNYFGIPSIVVSRFDKVFFSEDLNKYLNCISSIIRIEELKK</sequence>
<keyword evidence="2" id="KW-1185">Reference proteome</keyword>
<dbReference type="Proteomes" id="UP000184389">
    <property type="component" value="Unassembled WGS sequence"/>
</dbReference>
<dbReference type="InterPro" id="IPR043129">
    <property type="entry name" value="ATPase_NBD"/>
</dbReference>
<organism evidence="1 2">
    <name type="scientific">Sporanaerobacter acetigenes DSM 13106</name>
    <dbReference type="NCBI Taxonomy" id="1123281"/>
    <lineage>
        <taxon>Bacteria</taxon>
        <taxon>Bacillati</taxon>
        <taxon>Bacillota</taxon>
        <taxon>Tissierellia</taxon>
        <taxon>Tissierellales</taxon>
        <taxon>Sporanaerobacteraceae</taxon>
        <taxon>Sporanaerobacter</taxon>
    </lineage>
</organism>
<dbReference type="EMBL" id="FQXR01000003">
    <property type="protein sequence ID" value="SHH55033.1"/>
    <property type="molecule type" value="Genomic_DNA"/>
</dbReference>
<reference evidence="1 2" key="1">
    <citation type="submission" date="2016-11" db="EMBL/GenBank/DDBJ databases">
        <authorList>
            <person name="Jaros S."/>
            <person name="Januszkiewicz K."/>
            <person name="Wedrychowicz H."/>
        </authorList>
    </citation>
    <scope>NUCLEOTIDE SEQUENCE [LARGE SCALE GENOMIC DNA]</scope>
    <source>
        <strain evidence="1 2">DSM 13106</strain>
    </source>
</reference>
<dbReference type="PANTHER" id="PTHR32432">
    <property type="entry name" value="CELL DIVISION PROTEIN FTSA-RELATED"/>
    <property type="match status" value="1"/>
</dbReference>
<name>A0A1M5TXB8_9FIRM</name>
<dbReference type="STRING" id="1123281.SAMN02745180_00449"/>
<dbReference type="Pfam" id="PF11104">
    <property type="entry name" value="PilM_2"/>
    <property type="match status" value="1"/>
</dbReference>
<accession>A0A1M5TXB8</accession>
<dbReference type="Gene3D" id="3.30.1490.300">
    <property type="match status" value="1"/>
</dbReference>
<evidence type="ECO:0000313" key="1">
    <source>
        <dbReference type="EMBL" id="SHH55033.1"/>
    </source>
</evidence>
<dbReference type="CDD" id="cd24049">
    <property type="entry name" value="ASKHA_NBD_PilM"/>
    <property type="match status" value="1"/>
</dbReference>
<dbReference type="PANTHER" id="PTHR32432:SF3">
    <property type="entry name" value="ETHANOLAMINE UTILIZATION PROTEIN EUTJ"/>
    <property type="match status" value="1"/>
</dbReference>
<dbReference type="PIRSF" id="PIRSF019169">
    <property type="entry name" value="PilM"/>
    <property type="match status" value="1"/>
</dbReference>
<dbReference type="SUPFAM" id="SSF53067">
    <property type="entry name" value="Actin-like ATPase domain"/>
    <property type="match status" value="2"/>
</dbReference>
<dbReference type="InterPro" id="IPR005883">
    <property type="entry name" value="PilM"/>
</dbReference>
<dbReference type="AlphaFoldDB" id="A0A1M5TXB8"/>
<protein>
    <submittedName>
        <fullName evidence="1">Type IV pilus assembly protein PilM</fullName>
    </submittedName>
</protein>
<dbReference type="OrthoDB" id="5291956at2"/>
<gene>
    <name evidence="1" type="ORF">SAMN02745180_00449</name>
</gene>